<dbReference type="EMBL" id="PCSZ01000059">
    <property type="protein sequence ID" value="PIP60498.1"/>
    <property type="molecule type" value="Genomic_DNA"/>
</dbReference>
<organism evidence="7 8">
    <name type="scientific">Candidatus Uhrbacteria bacterium CG22_combo_CG10-13_8_21_14_all_47_17</name>
    <dbReference type="NCBI Taxonomy" id="1975041"/>
    <lineage>
        <taxon>Bacteria</taxon>
        <taxon>Candidatus Uhriibacteriota</taxon>
    </lineage>
</organism>
<evidence type="ECO:0000313" key="7">
    <source>
        <dbReference type="EMBL" id="PIP60498.1"/>
    </source>
</evidence>
<dbReference type="PANTHER" id="PTHR30250:SF11">
    <property type="entry name" value="O-ANTIGEN TRANSPORTER-RELATED"/>
    <property type="match status" value="1"/>
</dbReference>
<name>A0A2H0BU30_9BACT</name>
<feature type="transmembrane region" description="Helical" evidence="6">
    <location>
        <begin position="210"/>
        <end position="230"/>
    </location>
</feature>
<keyword evidence="3 6" id="KW-0812">Transmembrane</keyword>
<feature type="transmembrane region" description="Helical" evidence="6">
    <location>
        <begin position="322"/>
        <end position="343"/>
    </location>
</feature>
<feature type="transmembrane region" description="Helical" evidence="6">
    <location>
        <begin position="111"/>
        <end position="134"/>
    </location>
</feature>
<evidence type="ECO:0000256" key="1">
    <source>
        <dbReference type="ARBA" id="ARBA00004651"/>
    </source>
</evidence>
<evidence type="ECO:0000313" key="8">
    <source>
        <dbReference type="Proteomes" id="UP000231581"/>
    </source>
</evidence>
<proteinExistence type="predicted"/>
<dbReference type="GO" id="GO:0005886">
    <property type="term" value="C:plasma membrane"/>
    <property type="evidence" value="ECO:0007669"/>
    <property type="project" value="UniProtKB-SubCell"/>
</dbReference>
<feature type="transmembrane region" description="Helical" evidence="6">
    <location>
        <begin position="290"/>
        <end position="310"/>
    </location>
</feature>
<feature type="transmembrane region" description="Helical" evidence="6">
    <location>
        <begin position="146"/>
        <end position="165"/>
    </location>
</feature>
<feature type="transmembrane region" description="Helical" evidence="6">
    <location>
        <begin position="171"/>
        <end position="190"/>
    </location>
</feature>
<dbReference type="CDD" id="cd13128">
    <property type="entry name" value="MATE_Wzx_like"/>
    <property type="match status" value="1"/>
</dbReference>
<evidence type="ECO:0000256" key="2">
    <source>
        <dbReference type="ARBA" id="ARBA00022475"/>
    </source>
</evidence>
<dbReference type="AlphaFoldDB" id="A0A2H0BU30"/>
<evidence type="ECO:0000256" key="4">
    <source>
        <dbReference type="ARBA" id="ARBA00022989"/>
    </source>
</evidence>
<dbReference type="InterPro" id="IPR002797">
    <property type="entry name" value="Polysacc_synth"/>
</dbReference>
<comment type="subcellular location">
    <subcellularLocation>
        <location evidence="1">Cell membrane</location>
        <topology evidence="1">Multi-pass membrane protein</topology>
    </subcellularLocation>
</comment>
<keyword evidence="2" id="KW-1003">Cell membrane</keyword>
<dbReference type="Proteomes" id="UP000231581">
    <property type="component" value="Unassembled WGS sequence"/>
</dbReference>
<protein>
    <submittedName>
        <fullName evidence="7">Uncharacterized protein</fullName>
    </submittedName>
</protein>
<reference evidence="7 8" key="1">
    <citation type="submission" date="2017-09" db="EMBL/GenBank/DDBJ databases">
        <title>Depth-based differentiation of microbial function through sediment-hosted aquifers and enrichment of novel symbionts in the deep terrestrial subsurface.</title>
        <authorList>
            <person name="Probst A.J."/>
            <person name="Ladd B."/>
            <person name="Jarett J.K."/>
            <person name="Geller-Mcgrath D.E."/>
            <person name="Sieber C.M."/>
            <person name="Emerson J.B."/>
            <person name="Anantharaman K."/>
            <person name="Thomas B.C."/>
            <person name="Malmstrom R."/>
            <person name="Stieglmeier M."/>
            <person name="Klingl A."/>
            <person name="Woyke T."/>
            <person name="Ryan C.M."/>
            <person name="Banfield J.F."/>
        </authorList>
    </citation>
    <scope>NUCLEOTIDE SEQUENCE [LARGE SCALE GENOMIC DNA]</scope>
    <source>
        <strain evidence="7">CG22_combo_CG10-13_8_21_14_all_47_17</strain>
    </source>
</reference>
<feature type="transmembrane region" description="Helical" evidence="6">
    <location>
        <begin position="355"/>
        <end position="377"/>
    </location>
</feature>
<accession>A0A2H0BU30</accession>
<feature type="transmembrane region" description="Helical" evidence="6">
    <location>
        <begin position="250"/>
        <end position="269"/>
    </location>
</feature>
<dbReference type="InterPro" id="IPR050833">
    <property type="entry name" value="Poly_Biosynth_Transport"/>
</dbReference>
<evidence type="ECO:0000256" key="5">
    <source>
        <dbReference type="ARBA" id="ARBA00023136"/>
    </source>
</evidence>
<dbReference type="PANTHER" id="PTHR30250">
    <property type="entry name" value="PST FAMILY PREDICTED COLANIC ACID TRANSPORTER"/>
    <property type="match status" value="1"/>
</dbReference>
<dbReference type="Pfam" id="PF01943">
    <property type="entry name" value="Polysacc_synt"/>
    <property type="match status" value="1"/>
</dbReference>
<evidence type="ECO:0000256" key="3">
    <source>
        <dbReference type="ARBA" id="ARBA00022692"/>
    </source>
</evidence>
<comment type="caution">
    <text evidence="7">The sequence shown here is derived from an EMBL/GenBank/DDBJ whole genome shotgun (WGS) entry which is preliminary data.</text>
</comment>
<feature type="transmembrane region" description="Helical" evidence="6">
    <location>
        <begin position="12"/>
        <end position="37"/>
    </location>
</feature>
<evidence type="ECO:0000256" key="6">
    <source>
        <dbReference type="SAM" id="Phobius"/>
    </source>
</evidence>
<gene>
    <name evidence="7" type="ORF">COX00_02900</name>
</gene>
<feature type="transmembrane region" description="Helical" evidence="6">
    <location>
        <begin position="87"/>
        <end position="105"/>
    </location>
</feature>
<feature type="non-terminal residue" evidence="7">
    <location>
        <position position="392"/>
    </location>
</feature>
<keyword evidence="5 6" id="KW-0472">Membrane</keyword>
<keyword evidence="4 6" id="KW-1133">Transmembrane helix</keyword>
<sequence length="392" mass="41916">MSSGAQVAKNAAWLIAATTAQKVVSFLSFSIVARVVGPETMGIFFFAISITSIFVTFTDLGLTPVLIREMASDEKSGRAFLGKALHLKFVLIPTAVLGVLLYGWFAGLSSMTYLAVALACFVMSTDALSLLWYGAIRGRRLLRFEAMGMFVGQILTAIISISAALLGWGVIGLVCALMVGSFWNVGWSFVQSKKLGLTPLLGGNWTMARITKSALPFALAGIFVKIYSYFDTLLLKQYHSIETVGHYAVAYKVTYALQFLPLAFIAALYPGMSAAASAKNTHELKALLKGSLRLMMFVSVPLTALLSGLAEPIVQIVYGARYSGSIIPLSILPLVLIPIFLDFPIGSLLNATHRASFKTTAMGIAMVVNVTANILLVPPYGAMGAAWAGVIS</sequence>
<feature type="transmembrane region" description="Helical" evidence="6">
    <location>
        <begin position="43"/>
        <end position="67"/>
    </location>
</feature>